<protein>
    <submittedName>
        <fullName evidence="3">Uncharacterized protein</fullName>
    </submittedName>
</protein>
<keyword evidence="1" id="KW-0472">Membrane</keyword>
<evidence type="ECO:0000256" key="1">
    <source>
        <dbReference type="SAM" id="Phobius"/>
    </source>
</evidence>
<keyword evidence="2" id="KW-0732">Signal</keyword>
<gene>
    <name evidence="3" type="ORF">PHYEVI_LOCUS6994</name>
</gene>
<sequence>MIKFALILVSSLVVRGNGKELNSCGESLECLDEQLKLSVNELELPSYGEWISVHKIARTSRKINEDEDFVGRCVRFLMEHELRIRVPERQERSLESESRSKRLRKLILPIILLLKLKAAIVIPVVLTIISFLAFTGFKSGLAALAISGAVALKNLLEHSHHGHSKISYEILPSLGSGWSRTSQDEGLALPGYQPIP</sequence>
<dbReference type="EMBL" id="OU900096">
    <property type="protein sequence ID" value="CAG9860645.1"/>
    <property type="molecule type" value="Genomic_DNA"/>
</dbReference>
<proteinExistence type="predicted"/>
<evidence type="ECO:0000256" key="2">
    <source>
        <dbReference type="SAM" id="SignalP"/>
    </source>
</evidence>
<dbReference type="GO" id="GO:0016020">
    <property type="term" value="C:membrane"/>
    <property type="evidence" value="ECO:0007669"/>
    <property type="project" value="TreeGrafter"/>
</dbReference>
<dbReference type="OrthoDB" id="7679868at2759"/>
<keyword evidence="1" id="KW-0812">Transmembrane</keyword>
<name>A0A9N9TUH1_PHYSR</name>
<dbReference type="PANTHER" id="PTHR21879">
    <property type="entry name" value="FI03362P-RELATED-RELATED"/>
    <property type="match status" value="1"/>
</dbReference>
<organism evidence="3 4">
    <name type="scientific">Phyllotreta striolata</name>
    <name type="common">Striped flea beetle</name>
    <name type="synonym">Crioceris striolata</name>
    <dbReference type="NCBI Taxonomy" id="444603"/>
    <lineage>
        <taxon>Eukaryota</taxon>
        <taxon>Metazoa</taxon>
        <taxon>Ecdysozoa</taxon>
        <taxon>Arthropoda</taxon>
        <taxon>Hexapoda</taxon>
        <taxon>Insecta</taxon>
        <taxon>Pterygota</taxon>
        <taxon>Neoptera</taxon>
        <taxon>Endopterygota</taxon>
        <taxon>Coleoptera</taxon>
        <taxon>Polyphaga</taxon>
        <taxon>Cucujiformia</taxon>
        <taxon>Chrysomeloidea</taxon>
        <taxon>Chrysomelidae</taxon>
        <taxon>Galerucinae</taxon>
        <taxon>Alticini</taxon>
        <taxon>Phyllotreta</taxon>
    </lineage>
</organism>
<feature type="chain" id="PRO_5040148750" evidence="2">
    <location>
        <begin position="19"/>
        <end position="196"/>
    </location>
</feature>
<keyword evidence="1" id="KW-1133">Transmembrane helix</keyword>
<reference evidence="3" key="1">
    <citation type="submission" date="2022-01" db="EMBL/GenBank/DDBJ databases">
        <authorList>
            <person name="King R."/>
        </authorList>
    </citation>
    <scope>NUCLEOTIDE SEQUENCE</scope>
</reference>
<feature type="transmembrane region" description="Helical" evidence="1">
    <location>
        <begin position="106"/>
        <end position="134"/>
    </location>
</feature>
<accession>A0A9N9TUH1</accession>
<feature type="signal peptide" evidence="2">
    <location>
        <begin position="1"/>
        <end position="18"/>
    </location>
</feature>
<dbReference type="Proteomes" id="UP001153712">
    <property type="component" value="Chromosome 3"/>
</dbReference>
<dbReference type="Pfam" id="PF07898">
    <property type="entry name" value="DUF1676"/>
    <property type="match status" value="1"/>
</dbReference>
<dbReference type="InterPro" id="IPR012464">
    <property type="entry name" value="DUF1676"/>
</dbReference>
<evidence type="ECO:0000313" key="3">
    <source>
        <dbReference type="EMBL" id="CAG9860645.1"/>
    </source>
</evidence>
<dbReference type="AlphaFoldDB" id="A0A9N9TUH1"/>
<evidence type="ECO:0000313" key="4">
    <source>
        <dbReference type="Proteomes" id="UP001153712"/>
    </source>
</evidence>
<keyword evidence="4" id="KW-1185">Reference proteome</keyword>